<comment type="caution">
    <text evidence="3">The sequence shown here is derived from an EMBL/GenBank/DDBJ whole genome shotgun (WGS) entry which is preliminary data.</text>
</comment>
<dbReference type="PANTHER" id="PTHR23072">
    <property type="entry name" value="PHOSPHATIDYLINOSITOL GLYCAN-RELATED"/>
    <property type="match status" value="1"/>
</dbReference>
<organism evidence="3 4">
    <name type="scientific">Capsicum baccatum</name>
    <name type="common">Peruvian pepper</name>
    <dbReference type="NCBI Taxonomy" id="33114"/>
    <lineage>
        <taxon>Eukaryota</taxon>
        <taxon>Viridiplantae</taxon>
        <taxon>Streptophyta</taxon>
        <taxon>Embryophyta</taxon>
        <taxon>Tracheophyta</taxon>
        <taxon>Spermatophyta</taxon>
        <taxon>Magnoliopsida</taxon>
        <taxon>eudicotyledons</taxon>
        <taxon>Gunneridae</taxon>
        <taxon>Pentapetalae</taxon>
        <taxon>asterids</taxon>
        <taxon>lamiids</taxon>
        <taxon>Solanales</taxon>
        <taxon>Solanaceae</taxon>
        <taxon>Solanoideae</taxon>
        <taxon>Capsiceae</taxon>
        <taxon>Capsicum</taxon>
    </lineage>
</organism>
<accession>A0A2G2UYM8</accession>
<dbReference type="InterPro" id="IPR039527">
    <property type="entry name" value="PIGG/GPI7"/>
</dbReference>
<keyword evidence="1" id="KW-0812">Transmembrane</keyword>
<feature type="transmembrane region" description="Helical" evidence="1">
    <location>
        <begin position="296"/>
        <end position="316"/>
    </location>
</feature>
<keyword evidence="1" id="KW-1133">Transmembrane helix</keyword>
<sequence>MRHTTSMGITLVDLASTLALLFGVPIPKNNVDLLMPEPFKSFTALPLQKRLIGKGKYVLDLDDDTEPHIKQGEALKTFCASLQGLSAPLTTWIGESVEPASTIDQQLRLLELNSWQLLRLLQAQLPGLVCENFLCDSFWDDKSERTRGYSSLEENFCCLFMRAADLHRSWKSREEKRSACEDNCHSTVVAYHDFLRTARKQVFSEQNNQFSSVNNDLSRWHLDDIFILVHIVTRTEKNTSATVDSKTNNYIHICSILVILISGRIFGGWHQGGVNWTNLPDISKWLEQMGSTYIKLFQLVSVIILINISLVSLMWCRRSKKNFMTVISLMHLFPGWLVLHYITKYQDVAFSTGSYDATLMAQIIYAVLGFCSTAILVAVPRYIPFPNRTRSVDDVQRKAWGLCFKDSAYVIDLSYVYYWSLLQLLLQQPVNSMPVLFLFL</sequence>
<dbReference type="PANTHER" id="PTHR23072:SF0">
    <property type="entry name" value="GPI ETHANOLAMINE PHOSPHATE TRANSFERASE 2"/>
    <property type="match status" value="1"/>
</dbReference>
<reference evidence="3 4" key="1">
    <citation type="journal article" date="2017" name="Genome Biol.">
        <title>New reference genome sequences of hot pepper reveal the massive evolution of plant disease-resistance genes by retroduplication.</title>
        <authorList>
            <person name="Kim S."/>
            <person name="Park J."/>
            <person name="Yeom S.I."/>
            <person name="Kim Y.M."/>
            <person name="Seo E."/>
            <person name="Kim K.T."/>
            <person name="Kim M.S."/>
            <person name="Lee J.M."/>
            <person name="Cheong K."/>
            <person name="Shin H.S."/>
            <person name="Kim S.B."/>
            <person name="Han K."/>
            <person name="Lee J."/>
            <person name="Park M."/>
            <person name="Lee H.A."/>
            <person name="Lee H.Y."/>
            <person name="Lee Y."/>
            <person name="Oh S."/>
            <person name="Lee J.H."/>
            <person name="Choi E."/>
            <person name="Choi E."/>
            <person name="Lee S.E."/>
            <person name="Jeon J."/>
            <person name="Kim H."/>
            <person name="Choi G."/>
            <person name="Song H."/>
            <person name="Lee J."/>
            <person name="Lee S.C."/>
            <person name="Kwon J.K."/>
            <person name="Lee H.Y."/>
            <person name="Koo N."/>
            <person name="Hong Y."/>
            <person name="Kim R.W."/>
            <person name="Kang W.H."/>
            <person name="Huh J.H."/>
            <person name="Kang B.C."/>
            <person name="Yang T.J."/>
            <person name="Lee Y.H."/>
            <person name="Bennetzen J.L."/>
            <person name="Choi D."/>
        </authorList>
    </citation>
    <scope>NUCLEOTIDE SEQUENCE [LARGE SCALE GENOMIC DNA]</scope>
    <source>
        <strain evidence="4">cv. PBC81</strain>
    </source>
</reference>
<name>A0A2G2UYM8_CAPBA</name>
<dbReference type="AlphaFoldDB" id="A0A2G2UYM8"/>
<evidence type="ECO:0000313" key="4">
    <source>
        <dbReference type="Proteomes" id="UP000224567"/>
    </source>
</evidence>
<dbReference type="GO" id="GO:0005789">
    <property type="term" value="C:endoplasmic reticulum membrane"/>
    <property type="evidence" value="ECO:0007669"/>
    <property type="project" value="TreeGrafter"/>
</dbReference>
<reference evidence="4" key="2">
    <citation type="journal article" date="2017" name="J. Anim. Genet.">
        <title>Multiple reference genome sequences of hot pepper reveal the massive evolution of plant disease resistance genes by retroduplication.</title>
        <authorList>
            <person name="Kim S."/>
            <person name="Park J."/>
            <person name="Yeom S.-I."/>
            <person name="Kim Y.-M."/>
            <person name="Seo E."/>
            <person name="Kim K.-T."/>
            <person name="Kim M.-S."/>
            <person name="Lee J.M."/>
            <person name="Cheong K."/>
            <person name="Shin H.-S."/>
            <person name="Kim S.-B."/>
            <person name="Han K."/>
            <person name="Lee J."/>
            <person name="Park M."/>
            <person name="Lee H.-A."/>
            <person name="Lee H.-Y."/>
            <person name="Lee Y."/>
            <person name="Oh S."/>
            <person name="Lee J.H."/>
            <person name="Choi E."/>
            <person name="Choi E."/>
            <person name="Lee S.E."/>
            <person name="Jeon J."/>
            <person name="Kim H."/>
            <person name="Choi G."/>
            <person name="Song H."/>
            <person name="Lee J."/>
            <person name="Lee S.-C."/>
            <person name="Kwon J.-K."/>
            <person name="Lee H.-Y."/>
            <person name="Koo N."/>
            <person name="Hong Y."/>
            <person name="Kim R.W."/>
            <person name="Kang W.-H."/>
            <person name="Huh J.H."/>
            <person name="Kang B.-C."/>
            <person name="Yang T.-J."/>
            <person name="Lee Y.-H."/>
            <person name="Bennetzen J.L."/>
            <person name="Choi D."/>
        </authorList>
    </citation>
    <scope>NUCLEOTIDE SEQUENCE [LARGE SCALE GENOMIC DNA]</scope>
    <source>
        <strain evidence="4">cv. PBC81</strain>
    </source>
</reference>
<feature type="signal peptide" evidence="2">
    <location>
        <begin position="1"/>
        <end position="19"/>
    </location>
</feature>
<evidence type="ECO:0000256" key="2">
    <source>
        <dbReference type="SAM" id="SignalP"/>
    </source>
</evidence>
<keyword evidence="2" id="KW-0732">Signal</keyword>
<proteinExistence type="predicted"/>
<keyword evidence="4" id="KW-1185">Reference proteome</keyword>
<dbReference type="GO" id="GO:0051267">
    <property type="term" value="F:CP2 mannose-ethanolamine phosphotransferase activity"/>
    <property type="evidence" value="ECO:0007669"/>
    <property type="project" value="TreeGrafter"/>
</dbReference>
<dbReference type="GO" id="GO:0006506">
    <property type="term" value="P:GPI anchor biosynthetic process"/>
    <property type="evidence" value="ECO:0007669"/>
    <property type="project" value="InterPro"/>
</dbReference>
<evidence type="ECO:0000256" key="1">
    <source>
        <dbReference type="SAM" id="Phobius"/>
    </source>
</evidence>
<evidence type="ECO:0000313" key="3">
    <source>
        <dbReference type="EMBL" id="PHT25822.1"/>
    </source>
</evidence>
<feature type="transmembrane region" description="Helical" evidence="1">
    <location>
        <begin position="323"/>
        <end position="343"/>
    </location>
</feature>
<dbReference type="STRING" id="33114.A0A2G2UYM8"/>
<gene>
    <name evidence="3" type="ORF">CQW23_34558</name>
</gene>
<feature type="transmembrane region" description="Helical" evidence="1">
    <location>
        <begin position="363"/>
        <end position="383"/>
    </location>
</feature>
<dbReference type="OrthoDB" id="1275847at2759"/>
<dbReference type="EMBL" id="MLFT02001269">
    <property type="protein sequence ID" value="PHT25822.1"/>
    <property type="molecule type" value="Genomic_DNA"/>
</dbReference>
<dbReference type="Proteomes" id="UP000224567">
    <property type="component" value="Unassembled WGS sequence"/>
</dbReference>
<keyword evidence="1" id="KW-0472">Membrane</keyword>
<feature type="chain" id="PRO_5013841294" evidence="2">
    <location>
        <begin position="20"/>
        <end position="440"/>
    </location>
</feature>
<protein>
    <submittedName>
        <fullName evidence="3">Uncharacterized protein</fullName>
    </submittedName>
</protein>